<dbReference type="EMBL" id="VSSQ01007008">
    <property type="protein sequence ID" value="MPM34550.1"/>
    <property type="molecule type" value="Genomic_DNA"/>
</dbReference>
<reference evidence="3" key="1">
    <citation type="submission" date="2019-08" db="EMBL/GenBank/DDBJ databases">
        <authorList>
            <person name="Kucharzyk K."/>
            <person name="Murdoch R.W."/>
            <person name="Higgins S."/>
            <person name="Loffler F."/>
        </authorList>
    </citation>
    <scope>NUCLEOTIDE SEQUENCE</scope>
</reference>
<accession>A0A644Z0Z0</accession>
<sequence length="887" mass="91049">MTIGNHNLYVKFVPDASETNYDTTKITKGKVVVLAVVEGDPQDLSFATPDAVSKTYGDSTFINLCMNNSAGGAVTYASGNTSVAEVNEITGEVTVKGAGTAVITATAAKVEGTYRETSVNYTLTVSKKAVTVIANNASRKFGEINPAFSLADPSGVLVSGDTESNLGVTLTTTATATSNAGNYSITGTSTSANYNVTVTPGTLTVDKADAPTVSGINKNLLYSAAHADVAVSITSLPSDCGTASFAVGTVTGDTAIIDGSVTSTASGIKFSTTIGTENQTATIPVTVTMQNYEDVTINVVVTLVDKIPVTITGVTIANKTYDGAAAAYTGTPANEQGYTGTYEYVWSGGSAPKNVGNYTLTVKIPDDNADFMGEVEIQFAISKKALTAKPQNISIYNGAALPTSFTLEYSGLVSGDTITPAGTPEFALKNGADTLASSNTNGTYTIEWTNKDAVTVEHINYTVTKADGTLTISAQPSYEGGGGGSSTPATPAPTVSGSTATTTATAKIGSDGTATASVTQSQMSAAITTAQKAAASTGEAPHVEILVSGASGASGVETTLPKTAVQAMVTGKMEALTLSSSLASMTFDTQAIAAIAGAASGDVIFSVSKVETSTLSDAARQAVGNRPVYDFSVTSGGNTISQFGGTATVSVPYTPAAGENVNAIVAYYINANGEPELMQNCHYDASTGTLVFTTTHFSTYAVGYNKIAFSDVSDSAWYADAVSYLAARSITGGTSETTFSPDVTLTRGQFITLLLRAYGIEADSSTANNFADAGNTYYTGYLAAAKRLGISNGVGDNKFAPEKAVTRQDMFTLLYNALKAIDQLPENDSDKTLSDFADSKSISSYAQDAMAYLVKAGIVGGSNGQLSPTATTTRAQMAQVLYNLLSK</sequence>
<protein>
    <recommendedName>
        <fullName evidence="2">SLH domain-containing protein</fullName>
    </recommendedName>
</protein>
<feature type="compositionally biased region" description="Low complexity" evidence="1">
    <location>
        <begin position="486"/>
        <end position="500"/>
    </location>
</feature>
<dbReference type="InterPro" id="IPR008964">
    <property type="entry name" value="Invasin/intimin_cell_adhesion"/>
</dbReference>
<dbReference type="Pfam" id="PF00395">
    <property type="entry name" value="SLH"/>
    <property type="match status" value="3"/>
</dbReference>
<dbReference type="Gene3D" id="2.60.40.1080">
    <property type="match status" value="1"/>
</dbReference>
<evidence type="ECO:0000256" key="1">
    <source>
        <dbReference type="SAM" id="MobiDB-lite"/>
    </source>
</evidence>
<evidence type="ECO:0000313" key="3">
    <source>
        <dbReference type="EMBL" id="MPM34550.1"/>
    </source>
</evidence>
<feature type="domain" description="SLH" evidence="2">
    <location>
        <begin position="705"/>
        <end position="768"/>
    </location>
</feature>
<dbReference type="InterPro" id="IPR041286">
    <property type="entry name" value="MBG_2"/>
</dbReference>
<feature type="domain" description="SLH" evidence="2">
    <location>
        <begin position="769"/>
        <end position="828"/>
    </location>
</feature>
<feature type="region of interest" description="Disordered" evidence="1">
    <location>
        <begin position="474"/>
        <end position="500"/>
    </location>
</feature>
<gene>
    <name evidence="3" type="ORF">SDC9_81136</name>
</gene>
<dbReference type="SUPFAM" id="SSF49373">
    <property type="entry name" value="Invasin/intimin cell-adhesion fragments"/>
    <property type="match status" value="1"/>
</dbReference>
<dbReference type="AlphaFoldDB" id="A0A644Z0Z0"/>
<dbReference type="Pfam" id="PF18676">
    <property type="entry name" value="MBG_2"/>
    <property type="match status" value="2"/>
</dbReference>
<feature type="domain" description="SLH" evidence="2">
    <location>
        <begin position="833"/>
        <end position="887"/>
    </location>
</feature>
<comment type="caution">
    <text evidence="3">The sequence shown here is derived from an EMBL/GenBank/DDBJ whole genome shotgun (WGS) entry which is preliminary data.</text>
</comment>
<organism evidence="3">
    <name type="scientific">bioreactor metagenome</name>
    <dbReference type="NCBI Taxonomy" id="1076179"/>
    <lineage>
        <taxon>unclassified sequences</taxon>
        <taxon>metagenomes</taxon>
        <taxon>ecological metagenomes</taxon>
    </lineage>
</organism>
<dbReference type="InterPro" id="IPR001119">
    <property type="entry name" value="SLH_dom"/>
</dbReference>
<name>A0A644Z0Z0_9ZZZZ</name>
<proteinExistence type="predicted"/>
<dbReference type="PROSITE" id="PS51272">
    <property type="entry name" value="SLH"/>
    <property type="match status" value="3"/>
</dbReference>
<evidence type="ECO:0000259" key="2">
    <source>
        <dbReference type="PROSITE" id="PS51272"/>
    </source>
</evidence>